<name>A0A1G6MF97_9SPHI</name>
<gene>
    <name evidence="1" type="ORF">SAMN04488024_102312</name>
</gene>
<organism evidence="1 2">
    <name type="scientific">Pedobacter soli</name>
    <dbReference type="NCBI Taxonomy" id="390242"/>
    <lineage>
        <taxon>Bacteria</taxon>
        <taxon>Pseudomonadati</taxon>
        <taxon>Bacteroidota</taxon>
        <taxon>Sphingobacteriia</taxon>
        <taxon>Sphingobacteriales</taxon>
        <taxon>Sphingobacteriaceae</taxon>
        <taxon>Pedobacter</taxon>
    </lineage>
</organism>
<dbReference type="EMBL" id="FMZH01000002">
    <property type="protein sequence ID" value="SDC53914.1"/>
    <property type="molecule type" value="Genomic_DNA"/>
</dbReference>
<reference evidence="2" key="1">
    <citation type="submission" date="2016-10" db="EMBL/GenBank/DDBJ databases">
        <authorList>
            <person name="Varghese N."/>
            <person name="Submissions S."/>
        </authorList>
    </citation>
    <scope>NUCLEOTIDE SEQUENCE [LARGE SCALE GENOMIC DNA]</scope>
    <source>
        <strain evidence="2">DSM 18609</strain>
    </source>
</reference>
<evidence type="ECO:0000313" key="1">
    <source>
        <dbReference type="EMBL" id="SDC53914.1"/>
    </source>
</evidence>
<accession>A0A1G6MF97</accession>
<proteinExistence type="predicted"/>
<dbReference type="AlphaFoldDB" id="A0A1G6MF97"/>
<keyword evidence="2" id="KW-1185">Reference proteome</keyword>
<sequence length="41" mass="4847">MVSQLLRQAQDDRLILENLTLILFFEAKKEVKFYSTMAIKT</sequence>
<evidence type="ECO:0000313" key="2">
    <source>
        <dbReference type="Proteomes" id="UP000199455"/>
    </source>
</evidence>
<dbReference type="Proteomes" id="UP000199455">
    <property type="component" value="Unassembled WGS sequence"/>
</dbReference>
<protein>
    <submittedName>
        <fullName evidence="1">Uncharacterized protein</fullName>
    </submittedName>
</protein>